<proteinExistence type="predicted"/>
<dbReference type="AlphaFoldDB" id="A0A4V5NHY4"/>
<dbReference type="GO" id="GO:0005886">
    <property type="term" value="C:plasma membrane"/>
    <property type="evidence" value="ECO:0007669"/>
    <property type="project" value="UniProtKB-SubCell"/>
</dbReference>
<dbReference type="Pfam" id="PF20238">
    <property type="entry name" value="BIM1-like_dom"/>
    <property type="match status" value="1"/>
</dbReference>
<evidence type="ECO:0000256" key="6">
    <source>
        <dbReference type="ARBA" id="ARBA00023180"/>
    </source>
</evidence>
<comment type="subcellular location">
    <subcellularLocation>
        <location evidence="1">Cell membrane</location>
        <topology evidence="1">Lipid-anchor</topology>
        <topology evidence="1">GPI-anchor</topology>
    </subcellularLocation>
</comment>
<keyword evidence="5" id="KW-0472">Membrane</keyword>
<protein>
    <recommendedName>
        <fullName evidence="9">Copper acquisition factor BIM1-like domain-containing protein</fullName>
    </recommendedName>
</protein>
<evidence type="ECO:0000256" key="8">
    <source>
        <dbReference type="SAM" id="MobiDB-lite"/>
    </source>
</evidence>
<keyword evidence="4" id="KW-0732">Signal</keyword>
<feature type="domain" description="Copper acquisition factor BIM1-like" evidence="9">
    <location>
        <begin position="101"/>
        <end position="245"/>
    </location>
</feature>
<comment type="caution">
    <text evidence="10">The sequence shown here is derived from an EMBL/GenBank/DDBJ whole genome shotgun (WGS) entry which is preliminary data.</text>
</comment>
<name>A0A4V5NHY4_9PEZI</name>
<dbReference type="GO" id="GO:0098552">
    <property type="term" value="C:side of membrane"/>
    <property type="evidence" value="ECO:0007669"/>
    <property type="project" value="UniProtKB-KW"/>
</dbReference>
<evidence type="ECO:0000259" key="9">
    <source>
        <dbReference type="Pfam" id="PF20238"/>
    </source>
</evidence>
<dbReference type="CDD" id="cd21176">
    <property type="entry name" value="LPMO_auxiliary-like"/>
    <property type="match status" value="1"/>
</dbReference>
<gene>
    <name evidence="10" type="ORF">B0A55_01663</name>
</gene>
<evidence type="ECO:0000313" key="11">
    <source>
        <dbReference type="Proteomes" id="UP000309340"/>
    </source>
</evidence>
<dbReference type="PANTHER" id="PTHR34992">
    <property type="entry name" value="HYPHAL ANASTAMOSIS-7 PROTEIN"/>
    <property type="match status" value="1"/>
</dbReference>
<keyword evidence="11" id="KW-1185">Reference proteome</keyword>
<dbReference type="EMBL" id="NAJQ01000061">
    <property type="protein sequence ID" value="TKA80899.1"/>
    <property type="molecule type" value="Genomic_DNA"/>
</dbReference>
<accession>A0A4V5NHY4</accession>
<keyword evidence="7" id="KW-0449">Lipoprotein</keyword>
<keyword evidence="6" id="KW-0325">Glycoprotein</keyword>
<dbReference type="Proteomes" id="UP000309340">
    <property type="component" value="Unassembled WGS sequence"/>
</dbReference>
<keyword evidence="2" id="KW-1003">Cell membrane</keyword>
<dbReference type="InterPro" id="IPR046936">
    <property type="entry name" value="BIM1-like"/>
</dbReference>
<evidence type="ECO:0000256" key="1">
    <source>
        <dbReference type="ARBA" id="ARBA00004609"/>
    </source>
</evidence>
<sequence>MNPSTTAVTTIRPLESKRQHTPPWELDIPAAVPYMAASSGPLSASERDGLPALWAAHDRALANDIAKPENAMRTAECQILSPLAYEHPYRIDHFENGTVYFPWGMQWMYPCGGMPQTANRSSWPISGGALSVQPGWVPGHSKAQTYVNIGIQEMGALAPPNMSHPVVPPFEITGPTNDNYDGQWCIPQIGMPANVSLQVGQNITLQVVELAQHGAALYSCVDLILVEDGSPEVETVTQDNCYNSSDLGFQLVFTTSALASGASQGLRGTPSLLALVAILVLSAVLALS</sequence>
<evidence type="ECO:0000256" key="4">
    <source>
        <dbReference type="ARBA" id="ARBA00022729"/>
    </source>
</evidence>
<evidence type="ECO:0000313" key="10">
    <source>
        <dbReference type="EMBL" id="TKA80899.1"/>
    </source>
</evidence>
<reference evidence="10 11" key="1">
    <citation type="submission" date="2017-03" db="EMBL/GenBank/DDBJ databases">
        <title>Genomes of endolithic fungi from Antarctica.</title>
        <authorList>
            <person name="Coleine C."/>
            <person name="Masonjones S."/>
            <person name="Stajich J.E."/>
        </authorList>
    </citation>
    <scope>NUCLEOTIDE SEQUENCE [LARGE SCALE GENOMIC DNA]</scope>
    <source>
        <strain evidence="10 11">CCFEE 5184</strain>
    </source>
</reference>
<evidence type="ECO:0000256" key="5">
    <source>
        <dbReference type="ARBA" id="ARBA00023136"/>
    </source>
</evidence>
<feature type="region of interest" description="Disordered" evidence="8">
    <location>
        <begin position="1"/>
        <end position="22"/>
    </location>
</feature>
<keyword evidence="3" id="KW-0336">GPI-anchor</keyword>
<dbReference type="PANTHER" id="PTHR34992:SF10">
    <property type="entry name" value="COPPER ACQUISITION FACTOR BIM1-LIKE DOMAIN-CONTAINING PROTEIN"/>
    <property type="match status" value="1"/>
</dbReference>
<evidence type="ECO:0000256" key="2">
    <source>
        <dbReference type="ARBA" id="ARBA00022475"/>
    </source>
</evidence>
<dbReference type="OrthoDB" id="5329488at2759"/>
<evidence type="ECO:0000256" key="7">
    <source>
        <dbReference type="ARBA" id="ARBA00023288"/>
    </source>
</evidence>
<dbReference type="InterPro" id="IPR046530">
    <property type="entry name" value="BIM1-like_dom"/>
</dbReference>
<evidence type="ECO:0000256" key="3">
    <source>
        <dbReference type="ARBA" id="ARBA00022622"/>
    </source>
</evidence>
<organism evidence="10 11">
    <name type="scientific">Friedmanniomyces simplex</name>
    <dbReference type="NCBI Taxonomy" id="329884"/>
    <lineage>
        <taxon>Eukaryota</taxon>
        <taxon>Fungi</taxon>
        <taxon>Dikarya</taxon>
        <taxon>Ascomycota</taxon>
        <taxon>Pezizomycotina</taxon>
        <taxon>Dothideomycetes</taxon>
        <taxon>Dothideomycetidae</taxon>
        <taxon>Mycosphaerellales</taxon>
        <taxon>Teratosphaeriaceae</taxon>
        <taxon>Friedmanniomyces</taxon>
    </lineage>
</organism>